<dbReference type="SUPFAM" id="SSF55347">
    <property type="entry name" value="Glyceraldehyde-3-phosphate dehydrogenase-like, C-terminal domain"/>
    <property type="match status" value="1"/>
</dbReference>
<dbReference type="RefSeq" id="WP_324269845.1">
    <property type="nucleotide sequence ID" value="NZ_JAWLNX010000047.1"/>
</dbReference>
<dbReference type="Gene3D" id="3.40.50.720">
    <property type="entry name" value="NAD(P)-binding Rossmann-like Domain"/>
    <property type="match status" value="1"/>
</dbReference>
<dbReference type="PANTHER" id="PTHR43593:SF1">
    <property type="entry name" value="INOSITOL 2-DEHYDROGENASE"/>
    <property type="match status" value="1"/>
</dbReference>
<feature type="domain" description="Gfo/Idh/MocA-like oxidoreductase C-terminal" evidence="6">
    <location>
        <begin position="141"/>
        <end position="326"/>
    </location>
</feature>
<evidence type="ECO:0000256" key="4">
    <source>
        <dbReference type="HAMAP-Rule" id="MF_01671"/>
    </source>
</evidence>
<evidence type="ECO:0000259" key="6">
    <source>
        <dbReference type="Pfam" id="PF02894"/>
    </source>
</evidence>
<dbReference type="EC" id="1.1.1.18" evidence="4"/>
<dbReference type="InterPro" id="IPR050424">
    <property type="entry name" value="Gfo-Idh-MocA_inositol_DH"/>
</dbReference>
<dbReference type="Gene3D" id="3.30.360.10">
    <property type="entry name" value="Dihydrodipicolinate Reductase, domain 2"/>
    <property type="match status" value="1"/>
</dbReference>
<dbReference type="InterPro" id="IPR036291">
    <property type="entry name" value="NAD(P)-bd_dom_sf"/>
</dbReference>
<keyword evidence="8" id="KW-1185">Reference proteome</keyword>
<comment type="catalytic activity">
    <reaction evidence="4">
        <text>myo-inositol + NAD(+) = scyllo-inosose + NADH + H(+)</text>
        <dbReference type="Rhea" id="RHEA:16949"/>
        <dbReference type="ChEBI" id="CHEBI:15378"/>
        <dbReference type="ChEBI" id="CHEBI:17268"/>
        <dbReference type="ChEBI" id="CHEBI:17811"/>
        <dbReference type="ChEBI" id="CHEBI:57540"/>
        <dbReference type="ChEBI" id="CHEBI:57945"/>
        <dbReference type="EC" id="1.1.1.18"/>
    </reaction>
</comment>
<dbReference type="InterPro" id="IPR000683">
    <property type="entry name" value="Gfo/Idh/MocA-like_OxRdtase_N"/>
</dbReference>
<keyword evidence="2 4" id="KW-0560">Oxidoreductase</keyword>
<dbReference type="InterPro" id="IPR023794">
    <property type="entry name" value="MI/DCI_dehydrogenase"/>
</dbReference>
<evidence type="ECO:0000259" key="5">
    <source>
        <dbReference type="Pfam" id="PF01408"/>
    </source>
</evidence>
<gene>
    <name evidence="4" type="primary">iolG</name>
    <name evidence="7" type="ORF">R4I43_34025</name>
</gene>
<proteinExistence type="inferred from homology"/>
<reference evidence="7 8" key="1">
    <citation type="submission" date="2023-10" db="EMBL/GenBank/DDBJ databases">
        <title>Saccharopolyspora sp. nov., isolated from mangrove soil.</title>
        <authorList>
            <person name="Lu Y."/>
            <person name="Liu W."/>
        </authorList>
    </citation>
    <scope>NUCLEOTIDE SEQUENCE [LARGE SCALE GENOMIC DNA]</scope>
    <source>
        <strain evidence="7 8">S2-29</strain>
    </source>
</reference>
<dbReference type="Pfam" id="PF01408">
    <property type="entry name" value="GFO_IDH_MocA"/>
    <property type="match status" value="1"/>
</dbReference>
<keyword evidence="3 4" id="KW-0520">NAD</keyword>
<comment type="function">
    <text evidence="4">Involved in the oxidation of myo-inositol (MI) to 2-keto-myo-inositol (2KMI or 2-inosose).</text>
</comment>
<dbReference type="Proteomes" id="UP001327093">
    <property type="component" value="Unassembled WGS sequence"/>
</dbReference>
<dbReference type="PANTHER" id="PTHR43593">
    <property type="match status" value="1"/>
</dbReference>
<evidence type="ECO:0000313" key="8">
    <source>
        <dbReference type="Proteomes" id="UP001327093"/>
    </source>
</evidence>
<feature type="domain" description="Gfo/Idh/MocA-like oxidoreductase N-terminal" evidence="5">
    <location>
        <begin position="4"/>
        <end position="123"/>
    </location>
</feature>
<dbReference type="Pfam" id="PF02894">
    <property type="entry name" value="GFO_IDH_MocA_C"/>
    <property type="match status" value="1"/>
</dbReference>
<name>A0ABU6ALJ2_9PSEU</name>
<organism evidence="7 8">
    <name type="scientific">Saccharopolyspora mangrovi</name>
    <dbReference type="NCBI Taxonomy" id="3082379"/>
    <lineage>
        <taxon>Bacteria</taxon>
        <taxon>Bacillati</taxon>
        <taxon>Actinomycetota</taxon>
        <taxon>Actinomycetes</taxon>
        <taxon>Pseudonocardiales</taxon>
        <taxon>Pseudonocardiaceae</taxon>
        <taxon>Saccharopolyspora</taxon>
    </lineage>
</organism>
<dbReference type="SUPFAM" id="SSF51735">
    <property type="entry name" value="NAD(P)-binding Rossmann-fold domains"/>
    <property type="match status" value="1"/>
</dbReference>
<evidence type="ECO:0000256" key="1">
    <source>
        <dbReference type="ARBA" id="ARBA00010928"/>
    </source>
</evidence>
<comment type="subunit">
    <text evidence="4">Homotetramer.</text>
</comment>
<comment type="caution">
    <text evidence="7">The sequence shown here is derived from an EMBL/GenBank/DDBJ whole genome shotgun (WGS) entry which is preliminary data.</text>
</comment>
<accession>A0ABU6ALJ2</accession>
<dbReference type="EMBL" id="JAWLNX010000047">
    <property type="protein sequence ID" value="MEB3372428.1"/>
    <property type="molecule type" value="Genomic_DNA"/>
</dbReference>
<evidence type="ECO:0000313" key="7">
    <source>
        <dbReference type="EMBL" id="MEB3372428.1"/>
    </source>
</evidence>
<dbReference type="InterPro" id="IPR004104">
    <property type="entry name" value="Gfo/Idh/MocA-like_OxRdtase_C"/>
</dbReference>
<evidence type="ECO:0000256" key="2">
    <source>
        <dbReference type="ARBA" id="ARBA00023002"/>
    </source>
</evidence>
<dbReference type="HAMAP" id="MF_01671">
    <property type="entry name" value="IolG"/>
    <property type="match status" value="1"/>
</dbReference>
<protein>
    <recommendedName>
        <fullName evidence="4">Inositol 2-dehydrogenase</fullName>
        <ecNumber evidence="4">1.1.1.18</ecNumber>
    </recommendedName>
    <alternativeName>
        <fullName evidence="4">Myo-inositol 2-dehydrogenase</fullName>
        <shortName evidence="4">MI 2-dehydrogenase</shortName>
    </alternativeName>
</protein>
<evidence type="ECO:0000256" key="3">
    <source>
        <dbReference type="ARBA" id="ARBA00023027"/>
    </source>
</evidence>
<comment type="similarity">
    <text evidence="1 4">Belongs to the Gfo/Idh/MocA family.</text>
</comment>
<sequence length="339" mass="36159">MTVQIGVIGCGMMGLDHVRTLTAAVSGAGVAAVFDADEERAARAASAAGGARVHTDPVELVRDAGVDAVVVASPDQTHEEFAMACVEAGKPVLCEKPLATTSEACWRVVEAEMCGGRRLVQVGYMRRFDPAYLEMKRVFDSGEIGDALMLHSVHRNVDYPPSLPASALVTATGVHDIDIARWLLREEIVSATVHTPRPSGRVRPDFQDPQFLVLQTEGGVLIDVEIFVNAQYGYDVRGELVGERGSVSLVPPAAVSTRRAGMEGQAVAPDFRPRFQDAYRAELQAWVDACAVGETCGASAWDGYTSAAVAEACLRSLSSGRTAPVEVKPRPTLYTESAT</sequence>